<dbReference type="EMBL" id="JAGDYP010000007">
    <property type="protein sequence ID" value="MBO1884686.1"/>
    <property type="molecule type" value="Genomic_DNA"/>
</dbReference>
<feature type="transmembrane region" description="Helical" evidence="1">
    <location>
        <begin position="219"/>
        <end position="239"/>
    </location>
</feature>
<sequence>MKKIIPHLIAVALFAIIAIAFFYPVLQGKAIWQSDIVQYTGMAKERNDYRLSDNKESYWTNSAFGGMPTYQLGANYPYDFIKQVDRTLRFLPRPADYLFLYFIGFYLLLSVLKVDTRNAFLGAIAFGLSTYLIIILGVGHNAKAHSIAYFAPVLAGILLVFQRKYLVGGILTAFALALQLCANHFQMTYYLLLLVLLLGAGHLFQAIKQKQLKNFLKAMGVLIGAAFIAVLSNATLLLATREYAAWSTRSKSTLTTATTTIEASGLSKDYITEYSYGITESLNLIVPRLFGGSNHEALGEKSNTYQYLASQGYGGVEALNFANSLPTYWGDQPIVAAPAYIGIVVFFFFVLALFVVRNKLKWWLIAGTLMSLLLSWGKNFNLLTDFMIDYFPLYNKFRAVSSIQVLLELCVPVLAVLGLYQFIKMPAEERKKPLLNTICVVLGILVLLLLGKGFFSFTSPNDARYAQYYGNELIAMIVKDRESIYTSDVLRALLLTLLTAAALALYHFKKLNLWAVQVIILALLFFDLGGVAKRYVNKDSFVEGHQLANPFQPTPADEYILRDKSYYRVYEPEVGLNGARTSFFHHSIGGYHAAKPRKLQELFDYQFKEGNMKVLNWLNVKYVIVRNEKNQVTPILNDEALGNAWFVNQVIRKANDDEVMSELRNFDPATEVVVNNKEVKAVFPLQYSADSTATIQLKSYAPDALVYESNNAHDGFAVFSEMYYPHGWQATIDGKAADFYPVDYLLRGMPIPAGKHTIKFSFEPEVVTIGSYLSLAGSSLLLLWIVASLIQQFKRRRTTA</sequence>
<protein>
    <submittedName>
        <fullName evidence="2">YfhO family protein</fullName>
    </submittedName>
</protein>
<reference evidence="2 3" key="1">
    <citation type="submission" date="2021-03" db="EMBL/GenBank/DDBJ databases">
        <title>Isolation and description of Capnocytophaga bilenii sp. nov., a novel Capnocytophaga species, isolated from a gingivitis subject.</title>
        <authorList>
            <person name="Antezack A."/>
            <person name="Monnet-Corti V."/>
            <person name="La Scola B."/>
        </authorList>
    </citation>
    <scope>NUCLEOTIDE SEQUENCE [LARGE SCALE GENOMIC DNA]</scope>
    <source>
        <strain evidence="2 3">Marseille-Q4570</strain>
    </source>
</reference>
<feature type="transmembrane region" description="Helical" evidence="1">
    <location>
        <begin position="769"/>
        <end position="790"/>
    </location>
</feature>
<feature type="transmembrane region" description="Helical" evidence="1">
    <location>
        <begin position="188"/>
        <end position="207"/>
    </location>
</feature>
<feature type="transmembrane region" description="Helical" evidence="1">
    <location>
        <begin position="399"/>
        <end position="422"/>
    </location>
</feature>
<keyword evidence="1" id="KW-1133">Transmembrane helix</keyword>
<feature type="transmembrane region" description="Helical" evidence="1">
    <location>
        <begin position="513"/>
        <end position="532"/>
    </location>
</feature>
<dbReference type="Pfam" id="PF09586">
    <property type="entry name" value="YfhO"/>
    <property type="match status" value="1"/>
</dbReference>
<dbReference type="PANTHER" id="PTHR38454:SF1">
    <property type="entry name" value="INTEGRAL MEMBRANE PROTEIN"/>
    <property type="match status" value="1"/>
</dbReference>
<feature type="transmembrane region" description="Helical" evidence="1">
    <location>
        <begin position="434"/>
        <end position="455"/>
    </location>
</feature>
<feature type="transmembrane region" description="Helical" evidence="1">
    <location>
        <begin position="362"/>
        <end position="379"/>
    </location>
</feature>
<evidence type="ECO:0000313" key="3">
    <source>
        <dbReference type="Proteomes" id="UP000681610"/>
    </source>
</evidence>
<dbReference type="RefSeq" id="WP_208059132.1">
    <property type="nucleotide sequence ID" value="NZ_JAGDYP010000007.1"/>
</dbReference>
<keyword evidence="3" id="KW-1185">Reference proteome</keyword>
<gene>
    <name evidence="2" type="ORF">J4N46_09740</name>
</gene>
<evidence type="ECO:0000313" key="2">
    <source>
        <dbReference type="EMBL" id="MBO1884686.1"/>
    </source>
</evidence>
<proteinExistence type="predicted"/>
<keyword evidence="1" id="KW-0472">Membrane</keyword>
<feature type="transmembrane region" description="Helical" evidence="1">
    <location>
        <begin position="7"/>
        <end position="26"/>
    </location>
</feature>
<name>A0ABS3PZC9_9FLAO</name>
<feature type="transmembrane region" description="Helical" evidence="1">
    <location>
        <begin position="489"/>
        <end position="506"/>
    </location>
</feature>
<feature type="transmembrane region" description="Helical" evidence="1">
    <location>
        <begin position="95"/>
        <end position="112"/>
    </location>
</feature>
<dbReference type="InterPro" id="IPR018580">
    <property type="entry name" value="Uncharacterised_YfhO"/>
</dbReference>
<dbReference type="PANTHER" id="PTHR38454">
    <property type="entry name" value="INTEGRAL MEMBRANE PROTEIN-RELATED"/>
    <property type="match status" value="1"/>
</dbReference>
<organism evidence="2 3">
    <name type="scientific">Capnocytophaga bilenii</name>
    <dbReference type="NCBI Taxonomy" id="2819369"/>
    <lineage>
        <taxon>Bacteria</taxon>
        <taxon>Pseudomonadati</taxon>
        <taxon>Bacteroidota</taxon>
        <taxon>Flavobacteriia</taxon>
        <taxon>Flavobacteriales</taxon>
        <taxon>Flavobacteriaceae</taxon>
        <taxon>Capnocytophaga</taxon>
    </lineage>
</organism>
<accession>A0ABS3PZC9</accession>
<dbReference type="Proteomes" id="UP000681610">
    <property type="component" value="Unassembled WGS sequence"/>
</dbReference>
<evidence type="ECO:0000256" key="1">
    <source>
        <dbReference type="SAM" id="Phobius"/>
    </source>
</evidence>
<feature type="transmembrane region" description="Helical" evidence="1">
    <location>
        <begin position="334"/>
        <end position="355"/>
    </location>
</feature>
<feature type="transmembrane region" description="Helical" evidence="1">
    <location>
        <begin position="119"/>
        <end position="138"/>
    </location>
</feature>
<comment type="caution">
    <text evidence="2">The sequence shown here is derived from an EMBL/GenBank/DDBJ whole genome shotgun (WGS) entry which is preliminary data.</text>
</comment>
<keyword evidence="1" id="KW-0812">Transmembrane</keyword>